<evidence type="ECO:0000313" key="4">
    <source>
        <dbReference type="Proteomes" id="UP000295361"/>
    </source>
</evidence>
<feature type="signal peptide" evidence="1">
    <location>
        <begin position="1"/>
        <end position="22"/>
    </location>
</feature>
<keyword evidence="4" id="KW-1185">Reference proteome</keyword>
<keyword evidence="1" id="KW-0732">Signal</keyword>
<dbReference type="InterPro" id="IPR013424">
    <property type="entry name" value="Ice-binding_C"/>
</dbReference>
<evidence type="ECO:0000259" key="2">
    <source>
        <dbReference type="Pfam" id="PF07589"/>
    </source>
</evidence>
<feature type="chain" id="PRO_5020216556" evidence="1">
    <location>
        <begin position="23"/>
        <end position="254"/>
    </location>
</feature>
<organism evidence="3 4">
    <name type="scientific">Roseateles toxinivorans</name>
    <dbReference type="NCBI Taxonomy" id="270368"/>
    <lineage>
        <taxon>Bacteria</taxon>
        <taxon>Pseudomonadati</taxon>
        <taxon>Pseudomonadota</taxon>
        <taxon>Betaproteobacteria</taxon>
        <taxon>Burkholderiales</taxon>
        <taxon>Sphaerotilaceae</taxon>
        <taxon>Roseateles</taxon>
    </lineage>
</organism>
<proteinExistence type="predicted"/>
<evidence type="ECO:0000313" key="3">
    <source>
        <dbReference type="EMBL" id="TDP74598.1"/>
    </source>
</evidence>
<dbReference type="Proteomes" id="UP000295361">
    <property type="component" value="Unassembled WGS sequence"/>
</dbReference>
<evidence type="ECO:0000256" key="1">
    <source>
        <dbReference type="SAM" id="SignalP"/>
    </source>
</evidence>
<dbReference type="OrthoDB" id="8891598at2"/>
<feature type="domain" description="Ice-binding protein C-terminal" evidence="2">
    <location>
        <begin position="227"/>
        <end position="251"/>
    </location>
</feature>
<accession>A0A4V3CTY3</accession>
<dbReference type="Pfam" id="PF07589">
    <property type="entry name" value="PEP-CTERM"/>
    <property type="match status" value="1"/>
</dbReference>
<dbReference type="InParanoid" id="A0A4V3CTY3"/>
<dbReference type="RefSeq" id="WP_133699213.1">
    <property type="nucleotide sequence ID" value="NZ_SNXS01000001.1"/>
</dbReference>
<dbReference type="EMBL" id="SNXS01000001">
    <property type="protein sequence ID" value="TDP74598.1"/>
    <property type="molecule type" value="Genomic_DNA"/>
</dbReference>
<comment type="caution">
    <text evidence="3">The sequence shown here is derived from an EMBL/GenBank/DDBJ whole genome shotgun (WGS) entry which is preliminary data.</text>
</comment>
<reference evidence="3 4" key="1">
    <citation type="submission" date="2019-03" db="EMBL/GenBank/DDBJ databases">
        <title>Genomic Encyclopedia of Type Strains, Phase IV (KMG-IV): sequencing the most valuable type-strain genomes for metagenomic binning, comparative biology and taxonomic classification.</title>
        <authorList>
            <person name="Goeker M."/>
        </authorList>
    </citation>
    <scope>NUCLEOTIDE SEQUENCE [LARGE SCALE GENOMIC DNA]</scope>
    <source>
        <strain evidence="3 4">DSM 16998</strain>
    </source>
</reference>
<dbReference type="AlphaFoldDB" id="A0A4V3CTY3"/>
<dbReference type="NCBIfam" id="TIGR02595">
    <property type="entry name" value="PEP_CTERM"/>
    <property type="match status" value="1"/>
</dbReference>
<protein>
    <submittedName>
        <fullName evidence="3">Putative secreted protein with PEP-CTERM sorting signal</fullName>
    </submittedName>
</protein>
<sequence length="254" mass="26422">MKLFKKVLTAVSFAAAMASSHAAIVNVGGVSWDPDAANDFTAQFNFAQQFLGNPLVVGTALQGFGEFYGINNTFLDPNNDVGNSGAFCNSCELTLKFGGLLTSAAAGGGFTADPGTGVYLEIFVDAARNYKSTDQLNAATATDGQLWLRLKARNFNFVSDDPSAANPFVSGQLTVNWDVDLTAAALATDHFDTNARASLTDVFSRASSTFVTGLEALDGNGTVFGNTIPEPESLALVGLALVGAAAAGRRKQAK</sequence>
<name>A0A4V3CTY3_9BURK</name>
<gene>
    <name evidence="3" type="ORF">DES47_101661</name>
</gene>